<dbReference type="PANTHER" id="PTHR42760">
    <property type="entry name" value="SHORT-CHAIN DEHYDROGENASES/REDUCTASES FAMILY MEMBER"/>
    <property type="match status" value="1"/>
</dbReference>
<dbReference type="PANTHER" id="PTHR42760:SF37">
    <property type="entry name" value="CLAVALDEHYDE DEHYDROGENASE"/>
    <property type="match status" value="1"/>
</dbReference>
<dbReference type="CDD" id="cd05233">
    <property type="entry name" value="SDR_c"/>
    <property type="match status" value="1"/>
</dbReference>
<dbReference type="STRING" id="1392255.A0A2I1C7D8"/>
<keyword evidence="3" id="KW-0560">Oxidoreductase</keyword>
<dbReference type="OrthoDB" id="1933717at2759"/>
<dbReference type="InterPro" id="IPR036291">
    <property type="entry name" value="NAD(P)-bd_dom_sf"/>
</dbReference>
<gene>
    <name evidence="5" type="ORF">P174DRAFT_388301</name>
</gene>
<dbReference type="EMBL" id="MSZS01000004">
    <property type="protein sequence ID" value="PKX93552.1"/>
    <property type="molecule type" value="Genomic_DNA"/>
</dbReference>
<evidence type="ECO:0000256" key="2">
    <source>
        <dbReference type="ARBA" id="ARBA00022857"/>
    </source>
</evidence>
<name>A0A2I1C7D8_ASPN1</name>
<dbReference type="Proteomes" id="UP000234474">
    <property type="component" value="Unassembled WGS sequence"/>
</dbReference>
<dbReference type="GeneID" id="36530726"/>
<organism evidence="5 6">
    <name type="scientific">Aspergillus novofumigatus (strain IBT 16806)</name>
    <dbReference type="NCBI Taxonomy" id="1392255"/>
    <lineage>
        <taxon>Eukaryota</taxon>
        <taxon>Fungi</taxon>
        <taxon>Dikarya</taxon>
        <taxon>Ascomycota</taxon>
        <taxon>Pezizomycotina</taxon>
        <taxon>Eurotiomycetes</taxon>
        <taxon>Eurotiomycetidae</taxon>
        <taxon>Eurotiales</taxon>
        <taxon>Aspergillaceae</taxon>
        <taxon>Aspergillus</taxon>
        <taxon>Aspergillus subgen. Fumigati</taxon>
    </lineage>
</organism>
<dbReference type="AlphaFoldDB" id="A0A2I1C7D8"/>
<protein>
    <submittedName>
        <fullName evidence="5">Putative oxidoreductase</fullName>
    </submittedName>
</protein>
<dbReference type="Gene3D" id="3.40.50.720">
    <property type="entry name" value="NAD(P)-binding Rossmann-like Domain"/>
    <property type="match status" value="1"/>
</dbReference>
<reference evidence="6" key="1">
    <citation type="journal article" date="2018" name="Proc. Natl. Acad. Sci. U.S.A.">
        <title>Linking secondary metabolites to gene clusters through genome sequencing of six diverse Aspergillus species.</title>
        <authorList>
            <person name="Kaerboelling I."/>
            <person name="Vesth T.C."/>
            <person name="Frisvad J.C."/>
            <person name="Nybo J.L."/>
            <person name="Theobald S."/>
            <person name="Kuo A."/>
            <person name="Bowyer P."/>
            <person name="Matsuda Y."/>
            <person name="Mondo S."/>
            <person name="Lyhne E.K."/>
            <person name="Kogle M.E."/>
            <person name="Clum A."/>
            <person name="Lipzen A."/>
            <person name="Salamov A."/>
            <person name="Ngan C.Y."/>
            <person name="Daum C."/>
            <person name="Chiniquy J."/>
            <person name="Barry K."/>
            <person name="LaButti K."/>
            <person name="Haridas S."/>
            <person name="Simmons B.A."/>
            <person name="Magnuson J.K."/>
            <person name="Mortensen U.H."/>
            <person name="Larsen T.O."/>
            <person name="Grigoriev I.V."/>
            <person name="Baker S.E."/>
            <person name="Andersen M.R."/>
        </authorList>
    </citation>
    <scope>NUCLEOTIDE SEQUENCE [LARGE SCALE GENOMIC DNA]</scope>
    <source>
        <strain evidence="6">IBT 16806</strain>
    </source>
</reference>
<comment type="similarity">
    <text evidence="1 4">Belongs to the short-chain dehydrogenases/reductases (SDR) family.</text>
</comment>
<comment type="caution">
    <text evidence="5">The sequence shown here is derived from an EMBL/GenBank/DDBJ whole genome shotgun (WGS) entry which is preliminary data.</text>
</comment>
<evidence type="ECO:0000256" key="4">
    <source>
        <dbReference type="RuleBase" id="RU000363"/>
    </source>
</evidence>
<dbReference type="VEuPathDB" id="FungiDB:P174DRAFT_388301"/>
<dbReference type="SUPFAM" id="SSF51735">
    <property type="entry name" value="NAD(P)-binding Rossmann-fold domains"/>
    <property type="match status" value="1"/>
</dbReference>
<dbReference type="OMA" id="QWWETHE"/>
<dbReference type="PRINTS" id="PR00080">
    <property type="entry name" value="SDRFAMILY"/>
</dbReference>
<evidence type="ECO:0000256" key="1">
    <source>
        <dbReference type="ARBA" id="ARBA00006484"/>
    </source>
</evidence>
<keyword evidence="6" id="KW-1185">Reference proteome</keyword>
<dbReference type="RefSeq" id="XP_024682147.1">
    <property type="nucleotide sequence ID" value="XM_024823401.1"/>
</dbReference>
<evidence type="ECO:0000313" key="6">
    <source>
        <dbReference type="Proteomes" id="UP000234474"/>
    </source>
</evidence>
<evidence type="ECO:0000313" key="5">
    <source>
        <dbReference type="EMBL" id="PKX93552.1"/>
    </source>
</evidence>
<dbReference type="Pfam" id="PF00106">
    <property type="entry name" value="adh_short"/>
    <property type="match status" value="1"/>
</dbReference>
<dbReference type="PRINTS" id="PR00081">
    <property type="entry name" value="GDHRDH"/>
</dbReference>
<proteinExistence type="inferred from homology"/>
<sequence length="311" mass="33955">MNEIPEIMARRGEPDPDSFVKADAFTKETYRDLYPAINPTRPNLSQSGKVVIITGASRGLGRSSFAASFARAHADAIILLARSRENLAETEKMVKSINPSTEVHSIAVDISDHHAVKRAFNEISERLGARTPQVLVNNAGVVSSQTPMVDDDPDFWWRTQEVNLRGTFNVTHAFLKMVGPSPAASTTVINITSAAGHYVSQNLSSYSISKLAITQFTAFLNAELPNITSVSLHPGMILTDMGRSVPWLAPFMKDTAGLCGGTAVWLAIGDRHFLSGRYVAANWDVEELEARKEEIVQQNLLTVRLTGSFGD</sequence>
<dbReference type="GO" id="GO:0016616">
    <property type="term" value="F:oxidoreductase activity, acting on the CH-OH group of donors, NAD or NADP as acceptor"/>
    <property type="evidence" value="ECO:0007669"/>
    <property type="project" value="TreeGrafter"/>
</dbReference>
<dbReference type="InterPro" id="IPR002347">
    <property type="entry name" value="SDR_fam"/>
</dbReference>
<accession>A0A2I1C7D8</accession>
<keyword evidence="2" id="KW-0521">NADP</keyword>
<evidence type="ECO:0000256" key="3">
    <source>
        <dbReference type="ARBA" id="ARBA00023002"/>
    </source>
</evidence>